<dbReference type="EMBL" id="ML120368">
    <property type="protein sequence ID" value="RPB02285.1"/>
    <property type="molecule type" value="Genomic_DNA"/>
</dbReference>
<gene>
    <name evidence="1" type="ORF">L873DRAFT_448530</name>
</gene>
<organism evidence="1 2">
    <name type="scientific">Choiromyces venosus 120613-1</name>
    <dbReference type="NCBI Taxonomy" id="1336337"/>
    <lineage>
        <taxon>Eukaryota</taxon>
        <taxon>Fungi</taxon>
        <taxon>Dikarya</taxon>
        <taxon>Ascomycota</taxon>
        <taxon>Pezizomycotina</taxon>
        <taxon>Pezizomycetes</taxon>
        <taxon>Pezizales</taxon>
        <taxon>Tuberaceae</taxon>
        <taxon>Choiromyces</taxon>
    </lineage>
</organism>
<keyword evidence="2" id="KW-1185">Reference proteome</keyword>
<name>A0A3N4K8L2_9PEZI</name>
<protein>
    <submittedName>
        <fullName evidence="1">Uncharacterized protein</fullName>
    </submittedName>
</protein>
<proteinExistence type="predicted"/>
<evidence type="ECO:0000313" key="2">
    <source>
        <dbReference type="Proteomes" id="UP000276215"/>
    </source>
</evidence>
<dbReference type="Proteomes" id="UP000276215">
    <property type="component" value="Unassembled WGS sequence"/>
</dbReference>
<evidence type="ECO:0000313" key="1">
    <source>
        <dbReference type="EMBL" id="RPB02285.1"/>
    </source>
</evidence>
<accession>A0A3N4K8L2</accession>
<reference evidence="1 2" key="1">
    <citation type="journal article" date="2018" name="Nat. Ecol. Evol.">
        <title>Pezizomycetes genomes reveal the molecular basis of ectomycorrhizal truffle lifestyle.</title>
        <authorList>
            <person name="Murat C."/>
            <person name="Payen T."/>
            <person name="Noel B."/>
            <person name="Kuo A."/>
            <person name="Morin E."/>
            <person name="Chen J."/>
            <person name="Kohler A."/>
            <person name="Krizsan K."/>
            <person name="Balestrini R."/>
            <person name="Da Silva C."/>
            <person name="Montanini B."/>
            <person name="Hainaut M."/>
            <person name="Levati E."/>
            <person name="Barry K.W."/>
            <person name="Belfiori B."/>
            <person name="Cichocki N."/>
            <person name="Clum A."/>
            <person name="Dockter R.B."/>
            <person name="Fauchery L."/>
            <person name="Guy J."/>
            <person name="Iotti M."/>
            <person name="Le Tacon F."/>
            <person name="Lindquist E.A."/>
            <person name="Lipzen A."/>
            <person name="Malagnac F."/>
            <person name="Mello A."/>
            <person name="Molinier V."/>
            <person name="Miyauchi S."/>
            <person name="Poulain J."/>
            <person name="Riccioni C."/>
            <person name="Rubini A."/>
            <person name="Sitrit Y."/>
            <person name="Splivallo R."/>
            <person name="Traeger S."/>
            <person name="Wang M."/>
            <person name="Zifcakova L."/>
            <person name="Wipf D."/>
            <person name="Zambonelli A."/>
            <person name="Paolocci F."/>
            <person name="Nowrousian M."/>
            <person name="Ottonello S."/>
            <person name="Baldrian P."/>
            <person name="Spatafora J.W."/>
            <person name="Henrissat B."/>
            <person name="Nagy L.G."/>
            <person name="Aury J.M."/>
            <person name="Wincker P."/>
            <person name="Grigoriev I.V."/>
            <person name="Bonfante P."/>
            <person name="Martin F.M."/>
        </authorList>
    </citation>
    <scope>NUCLEOTIDE SEQUENCE [LARGE SCALE GENOMIC DNA]</scope>
    <source>
        <strain evidence="1 2">120613-1</strain>
    </source>
</reference>
<dbReference type="AlphaFoldDB" id="A0A3N4K8L2"/>
<sequence>MPRQDPKAHTKSWINKAFYYHRLTFTRTSLSAFTFGGFHLVSFQMLGLKLVELTYSISPVQVRIHREYTPPVHPACATHLSAYSRATNKPPPQVPAVGKSQFHLYITHACSRTETTIATLDLLIINPQSSHYLTTQCRYGRVRVVCSPV</sequence>